<feature type="region of interest" description="Disordered" evidence="2">
    <location>
        <begin position="129"/>
        <end position="158"/>
    </location>
</feature>
<sequence length="557" mass="62094">MTDARQLASFLAKFSDKIQASKTQPVEVTQLMPFATTFQELRSALTSQQKQIEMLKGEVASLKEQLNRRQEKCLCCIEKEREEGKDGEVKSFEYASTQKLLFNPDQSLYDEQSDLLSTNRKRTHSMELDESNIIVPDSEGEDESPSSPHNETIASTNPPSSLQGLVVYILRVNGVTSEPGMTTNALASEFQTTQAHTVRSTNSSSIHRIRTHLWKYLDLQTSQQSRLRARASKANHPIPKYRSFHLYLPTATHSNDSKAPAPAPPSQTSSPTPATSLISPTVLSSPISPHATRQLKVQLHRYSHTTLHPHHTKRPLYHLLAHLVRQKSLKFDTYEESDIRSLLAKSFQSSSLFPQTLLDYTSMFRQNGSDHLPKRLRDETLLTAGVQEHKERCEAVAAILVPRFREGFEVFETGEGGRIDLGVVCKEVGLICHYLEYSQSKTEGLTFTYSCMTETLTQDEYESMKKIVKDISGLEFSDVKNQFVLVSDGSGVGYNLVAVDGGALIHSGGAVKVAVKAVLLEKGVECFEEDAFQLGYFHAEGGKSCDVDVLRFCRGGN</sequence>
<evidence type="ECO:0000256" key="1">
    <source>
        <dbReference type="SAM" id="Coils"/>
    </source>
</evidence>
<evidence type="ECO:0000256" key="2">
    <source>
        <dbReference type="SAM" id="MobiDB-lite"/>
    </source>
</evidence>
<comment type="caution">
    <text evidence="3">The sequence shown here is derived from an EMBL/GenBank/DDBJ whole genome shotgun (WGS) entry which is preliminary data.</text>
</comment>
<dbReference type="EMBL" id="JADGJD010000508">
    <property type="protein sequence ID" value="KAJ3050482.1"/>
    <property type="molecule type" value="Genomic_DNA"/>
</dbReference>
<feature type="compositionally biased region" description="Low complexity" evidence="2">
    <location>
        <begin position="266"/>
        <end position="276"/>
    </location>
</feature>
<dbReference type="AlphaFoldDB" id="A0AAD5SA52"/>
<reference evidence="3" key="1">
    <citation type="submission" date="2020-05" db="EMBL/GenBank/DDBJ databases">
        <title>Phylogenomic resolution of chytrid fungi.</title>
        <authorList>
            <person name="Stajich J.E."/>
            <person name="Amses K."/>
            <person name="Simmons R."/>
            <person name="Seto K."/>
            <person name="Myers J."/>
            <person name="Bonds A."/>
            <person name="Quandt C.A."/>
            <person name="Barry K."/>
            <person name="Liu P."/>
            <person name="Grigoriev I."/>
            <person name="Longcore J.E."/>
            <person name="James T.Y."/>
        </authorList>
    </citation>
    <scope>NUCLEOTIDE SEQUENCE</scope>
    <source>
        <strain evidence="3">JEL0318</strain>
    </source>
</reference>
<dbReference type="Proteomes" id="UP001212841">
    <property type="component" value="Unassembled WGS sequence"/>
</dbReference>
<feature type="compositionally biased region" description="Polar residues" evidence="2">
    <location>
        <begin position="277"/>
        <end position="287"/>
    </location>
</feature>
<protein>
    <submittedName>
        <fullName evidence="3">Uncharacterized protein</fullName>
    </submittedName>
</protein>
<keyword evidence="4" id="KW-1185">Reference proteome</keyword>
<feature type="coiled-coil region" evidence="1">
    <location>
        <begin position="38"/>
        <end position="72"/>
    </location>
</feature>
<keyword evidence="1" id="KW-0175">Coiled coil</keyword>
<evidence type="ECO:0000313" key="4">
    <source>
        <dbReference type="Proteomes" id="UP001212841"/>
    </source>
</evidence>
<feature type="compositionally biased region" description="Polar residues" evidence="2">
    <location>
        <begin position="149"/>
        <end position="158"/>
    </location>
</feature>
<evidence type="ECO:0000313" key="3">
    <source>
        <dbReference type="EMBL" id="KAJ3050482.1"/>
    </source>
</evidence>
<accession>A0AAD5SA52</accession>
<proteinExistence type="predicted"/>
<gene>
    <name evidence="3" type="ORF">HK097_008563</name>
</gene>
<organism evidence="3 4">
    <name type="scientific">Rhizophlyctis rosea</name>
    <dbReference type="NCBI Taxonomy" id="64517"/>
    <lineage>
        <taxon>Eukaryota</taxon>
        <taxon>Fungi</taxon>
        <taxon>Fungi incertae sedis</taxon>
        <taxon>Chytridiomycota</taxon>
        <taxon>Chytridiomycota incertae sedis</taxon>
        <taxon>Chytridiomycetes</taxon>
        <taxon>Rhizophlyctidales</taxon>
        <taxon>Rhizophlyctidaceae</taxon>
        <taxon>Rhizophlyctis</taxon>
    </lineage>
</organism>
<name>A0AAD5SA52_9FUNG</name>
<feature type="region of interest" description="Disordered" evidence="2">
    <location>
        <begin position="251"/>
        <end position="287"/>
    </location>
</feature>